<comment type="caution">
    <text evidence="1">The sequence shown here is derived from an EMBL/GenBank/DDBJ whole genome shotgun (WGS) entry which is preliminary data.</text>
</comment>
<evidence type="ECO:0000313" key="2">
    <source>
        <dbReference type="Proteomes" id="UP000663992"/>
    </source>
</evidence>
<protein>
    <submittedName>
        <fullName evidence="1">Uncharacterized protein</fullName>
    </submittedName>
</protein>
<evidence type="ECO:0000313" key="1">
    <source>
        <dbReference type="EMBL" id="MBN7822701.1"/>
    </source>
</evidence>
<dbReference type="EMBL" id="JAFKCS010000148">
    <property type="protein sequence ID" value="MBN7822701.1"/>
    <property type="molecule type" value="Genomic_DNA"/>
</dbReference>
<gene>
    <name evidence="1" type="ORF">J0A65_22755</name>
</gene>
<accession>A0ABS3D239</accession>
<proteinExistence type="predicted"/>
<organism evidence="1 2">
    <name type="scientific">Bowmanella yangjiangensis</name>
    <dbReference type="NCBI Taxonomy" id="2811230"/>
    <lineage>
        <taxon>Bacteria</taxon>
        <taxon>Pseudomonadati</taxon>
        <taxon>Pseudomonadota</taxon>
        <taxon>Gammaproteobacteria</taxon>
        <taxon>Alteromonadales</taxon>
        <taxon>Alteromonadaceae</taxon>
        <taxon>Bowmanella</taxon>
    </lineage>
</organism>
<dbReference type="RefSeq" id="WP_206596585.1">
    <property type="nucleotide sequence ID" value="NZ_JAFKCS010000148.1"/>
</dbReference>
<dbReference type="Proteomes" id="UP000663992">
    <property type="component" value="Unassembled WGS sequence"/>
</dbReference>
<reference evidence="1 2" key="1">
    <citation type="submission" date="2021-03" db="EMBL/GenBank/DDBJ databases">
        <title>novel species isolated from a fishpond in China.</title>
        <authorList>
            <person name="Lu H."/>
            <person name="Cai Z."/>
        </authorList>
    </citation>
    <scope>NUCLEOTIDE SEQUENCE [LARGE SCALE GENOMIC DNA]</scope>
    <source>
        <strain evidence="1 2">Y57</strain>
    </source>
</reference>
<name>A0ABS3D239_9ALTE</name>
<keyword evidence="2" id="KW-1185">Reference proteome</keyword>
<sequence>MQFIRTTKATDWKRPIPSIVERIERALLSFIPRANPGYESKLHLVHEWLIEFDDRGLPNREIGITKNGTPVIAGPNKENYGFWLDTNMSIADFCDTPITRDEFEIAWKEAVEKLKF</sequence>